<name>A0A136ILI0_9PEZI</name>
<evidence type="ECO:0000313" key="3">
    <source>
        <dbReference type="Proteomes" id="UP000070501"/>
    </source>
</evidence>
<proteinExistence type="predicted"/>
<feature type="compositionally biased region" description="Basic and acidic residues" evidence="1">
    <location>
        <begin position="38"/>
        <end position="58"/>
    </location>
</feature>
<dbReference type="InParanoid" id="A0A136ILI0"/>
<feature type="compositionally biased region" description="Polar residues" evidence="1">
    <location>
        <begin position="13"/>
        <end position="23"/>
    </location>
</feature>
<evidence type="ECO:0000313" key="2">
    <source>
        <dbReference type="EMBL" id="KXJ85816.1"/>
    </source>
</evidence>
<evidence type="ECO:0000256" key="1">
    <source>
        <dbReference type="SAM" id="MobiDB-lite"/>
    </source>
</evidence>
<reference evidence="3" key="1">
    <citation type="submission" date="2016-02" db="EMBL/GenBank/DDBJ databases">
        <title>Draft genome sequence of Microdochium bolleyi, a fungal endophyte of beachgrass.</title>
        <authorList>
            <consortium name="DOE Joint Genome Institute"/>
            <person name="David A.S."/>
            <person name="May G."/>
            <person name="Haridas S."/>
            <person name="Lim J."/>
            <person name="Wang M."/>
            <person name="Labutti K."/>
            <person name="Lipzen A."/>
            <person name="Barry K."/>
            <person name="Grigoriev I.V."/>
        </authorList>
    </citation>
    <scope>NUCLEOTIDE SEQUENCE [LARGE SCALE GENOMIC DNA]</scope>
    <source>
        <strain evidence="3">J235TASD1</strain>
    </source>
</reference>
<gene>
    <name evidence="2" type="ORF">Micbo1qcDRAFT_169086</name>
</gene>
<dbReference type="AlphaFoldDB" id="A0A136ILI0"/>
<organism evidence="2 3">
    <name type="scientific">Microdochium bolleyi</name>
    <dbReference type="NCBI Taxonomy" id="196109"/>
    <lineage>
        <taxon>Eukaryota</taxon>
        <taxon>Fungi</taxon>
        <taxon>Dikarya</taxon>
        <taxon>Ascomycota</taxon>
        <taxon>Pezizomycotina</taxon>
        <taxon>Sordariomycetes</taxon>
        <taxon>Xylariomycetidae</taxon>
        <taxon>Xylariales</taxon>
        <taxon>Microdochiaceae</taxon>
        <taxon>Microdochium</taxon>
    </lineage>
</organism>
<dbReference type="EMBL" id="KQ964274">
    <property type="protein sequence ID" value="KXJ85816.1"/>
    <property type="molecule type" value="Genomic_DNA"/>
</dbReference>
<feature type="non-terminal residue" evidence="2">
    <location>
        <position position="58"/>
    </location>
</feature>
<keyword evidence="3" id="KW-1185">Reference proteome</keyword>
<sequence length="58" mass="6660">MILRCSSRLQLLSFHSSGTSGSPEVQRHSRCHSNSLPKADHRRLPSQTRHRDPQRLRG</sequence>
<dbReference type="Proteomes" id="UP000070501">
    <property type="component" value="Unassembled WGS sequence"/>
</dbReference>
<protein>
    <submittedName>
        <fullName evidence="2">Uncharacterized protein</fullName>
    </submittedName>
</protein>
<accession>A0A136ILI0</accession>
<feature type="region of interest" description="Disordered" evidence="1">
    <location>
        <begin position="13"/>
        <end position="58"/>
    </location>
</feature>